<dbReference type="InterPro" id="IPR044574">
    <property type="entry name" value="ARIP4-like"/>
</dbReference>
<evidence type="ECO:0000256" key="1">
    <source>
        <dbReference type="ARBA" id="ARBA00004123"/>
    </source>
</evidence>
<evidence type="ECO:0000256" key="4">
    <source>
        <dbReference type="ARBA" id="ARBA00022806"/>
    </source>
</evidence>
<evidence type="ECO:0000256" key="7">
    <source>
        <dbReference type="ARBA" id="ARBA00023242"/>
    </source>
</evidence>
<evidence type="ECO:0000256" key="5">
    <source>
        <dbReference type="ARBA" id="ARBA00022840"/>
    </source>
</evidence>
<feature type="region of interest" description="Disordered" evidence="8">
    <location>
        <begin position="903"/>
        <end position="943"/>
    </location>
</feature>
<dbReference type="Pfam" id="PF07647">
    <property type="entry name" value="SAM_2"/>
    <property type="match status" value="1"/>
</dbReference>
<feature type="compositionally biased region" description="Polar residues" evidence="8">
    <location>
        <begin position="669"/>
        <end position="683"/>
    </location>
</feature>
<dbReference type="Pfam" id="PF24580">
    <property type="entry name" value="DUF7607"/>
    <property type="match status" value="1"/>
</dbReference>
<feature type="compositionally biased region" description="Acidic residues" evidence="8">
    <location>
        <begin position="920"/>
        <end position="934"/>
    </location>
</feature>
<feature type="compositionally biased region" description="Low complexity" evidence="8">
    <location>
        <begin position="905"/>
        <end position="919"/>
    </location>
</feature>
<feature type="compositionally biased region" description="Low complexity" evidence="8">
    <location>
        <begin position="471"/>
        <end position="486"/>
    </location>
</feature>
<dbReference type="PROSITE" id="PS50105">
    <property type="entry name" value="SAM_DOMAIN"/>
    <property type="match status" value="1"/>
</dbReference>
<feature type="compositionally biased region" description="Acidic residues" evidence="8">
    <location>
        <begin position="495"/>
        <end position="515"/>
    </location>
</feature>
<feature type="region of interest" description="Disordered" evidence="8">
    <location>
        <begin position="470"/>
        <end position="520"/>
    </location>
</feature>
<dbReference type="PANTHER" id="PTHR45797">
    <property type="entry name" value="RAD54-LIKE"/>
    <property type="match status" value="1"/>
</dbReference>
<feature type="compositionally biased region" description="Low complexity" evidence="8">
    <location>
        <begin position="635"/>
        <end position="649"/>
    </location>
</feature>
<comment type="similarity">
    <text evidence="2">Belongs to the SNF2/RAD54 helicase family.</text>
</comment>
<evidence type="ECO:0000256" key="3">
    <source>
        <dbReference type="ARBA" id="ARBA00022741"/>
    </source>
</evidence>
<dbReference type="InterPro" id="IPR038718">
    <property type="entry name" value="SNF2-like_sf"/>
</dbReference>
<reference evidence="11" key="1">
    <citation type="journal article" date="2018" name="Nat. Microbiol.">
        <title>Leveraging single-cell genomics to expand the fungal tree of life.</title>
        <authorList>
            <person name="Ahrendt S.R."/>
            <person name="Quandt C.A."/>
            <person name="Ciobanu D."/>
            <person name="Clum A."/>
            <person name="Salamov A."/>
            <person name="Andreopoulos B."/>
            <person name="Cheng J.F."/>
            <person name="Woyke T."/>
            <person name="Pelin A."/>
            <person name="Henrissat B."/>
            <person name="Reynolds N.K."/>
            <person name="Benny G.L."/>
            <person name="Smith M.E."/>
            <person name="James T.Y."/>
            <person name="Grigoriev I.V."/>
        </authorList>
    </citation>
    <scope>NUCLEOTIDE SEQUENCE [LARGE SCALE GENOMIC DNA]</scope>
    <source>
        <strain evidence="11">Benny S71-1</strain>
    </source>
</reference>
<dbReference type="GO" id="GO:0004386">
    <property type="term" value="F:helicase activity"/>
    <property type="evidence" value="ECO:0007669"/>
    <property type="project" value="UniProtKB-KW"/>
</dbReference>
<dbReference type="InterPro" id="IPR013761">
    <property type="entry name" value="SAM/pointed_sf"/>
</dbReference>
<evidence type="ECO:0000256" key="8">
    <source>
        <dbReference type="SAM" id="MobiDB-lite"/>
    </source>
</evidence>
<dbReference type="InterPro" id="IPR027417">
    <property type="entry name" value="P-loop_NTPase"/>
</dbReference>
<sequence length="1380" mass="151069">MNTLVGQSISPEPSIRSSTAGSLAPYAETSVGGTTTAAAATLSIRGVAGMTALLVDRAEVSRWSPSRVAHWLQHSVGIEEQYAMRFMEHEIDGQTLLLDIDEACLRDDLDIRKLGIRKRIYRAITTLRGQPASRPSWSASPVTSSSLSPSGSILPAMPPLHHPPVKRQRLNVDCEDDRFWSNSDIGSVGLVISSNSNSNSNVIERSHSCSAQSMSMSFEASSSMAHVWLPYHAVKDPLCVDDRSDHIDELSAFQWIASTVPRQYPGHAAYVQSRMKRYLLGRISSSTEWRAQKAGSKFRAVVADPCDDGENVANEHMLEDDVLPLYGESDYSDTELDEAYKDVEEASDVQEASSSTAALLPVSAGCMTAEACSRHTAVQPITAARKREIIKEYSDQLLVQWQSTRKSSMLSKRLPKMIDTISHASYTTEKSVTAACGALDRTLYYIYDLSWKIGLFAQTEAPMRPVRRLTKTASTTSTATANAGVASHGGHPAEDADEQQDEEDHLSDFIDDSELNPDAPASLRDLMAMDDDDQDASMADATEELPSASLLDELIQLPTFQAMSMPARPEADEVAASTTDTAEATSSMNDNDNDASALIDLSSNAIAIPSPQSPSHDDEDNNEEVARTSVPQYVSISSSSSPASSRSSSPIMTAIRSKSPTTTTTTTTASRRVSQPTTTSPASTLRRPHTATPIGAPSASPQSKKAVAATKIDVPGRGTATLRPVGQSKSSGIGSLSYNNVEMIVNWTDEVAERTIRNCRCPRTRVPSAIRRSVRNYLDLPSENLFSRIENLARWSAFQGNTLRPPGSYSSESVNARPVSATIIPSRVDTPPPPPPAWPALRKVQPKEDYTPRASPPSASITAASMSSMAESDDAHSPPAALPATDVDMPPVMSIAIEDADDVDSTATAASEDAPPAAAVDEEEEEGEVAEDEPRDMSDKAMPGRRDIREIREESMMARMIRRMVTQKAKQIDARIADANDANDANEPWAINPGHADDAPSIAIPAFLADHLKPHQCLSDTPANIPDKLRDGRVVIVCPPTVMDNWINEFTRWIPPEQRYMMRGLYTIGESSMRLEKLNTIDHWYRNGGVLLHICLFIAVLVSYQFYRDFVTNARQLNDPTQQAMVARAFLEPGPSIVVADEGHIIKNPRTMISSAFQRIATKARICLTGSPLQNDLEEYWCMVDWVCPNYLGQLEGFRNRYINPINNGLFHDSTPADKKAYVLEKHKLGATLFQQYQSLLRICNHPHIAQMVRDQLLLKRMDHAKANAHSAASVEGVHVCDVDHDDEEEDPGASTTTILRNIGSGQGIELNDRWMKNTIDREPDVQSIRHSSKMVILVAIVTACLAARDKVLVFSRSLPTLGMAWMSVIAIDCFAKHPR</sequence>
<dbReference type="GO" id="GO:0005524">
    <property type="term" value="F:ATP binding"/>
    <property type="evidence" value="ECO:0007669"/>
    <property type="project" value="UniProtKB-KW"/>
</dbReference>
<feature type="compositionally biased region" description="Low complexity" evidence="8">
    <location>
        <begin position="856"/>
        <end position="870"/>
    </location>
</feature>
<feature type="region of interest" description="Disordered" evidence="8">
    <location>
        <begin position="823"/>
        <end position="888"/>
    </location>
</feature>
<accession>A0A4P9Z801</accession>
<keyword evidence="4" id="KW-0347">Helicase</keyword>
<feature type="region of interest" description="Disordered" evidence="8">
    <location>
        <begin position="131"/>
        <end position="162"/>
    </location>
</feature>
<dbReference type="InterPro" id="IPR000330">
    <property type="entry name" value="SNF2_N"/>
</dbReference>
<evidence type="ECO:0000313" key="10">
    <source>
        <dbReference type="EMBL" id="RKP27860.1"/>
    </source>
</evidence>
<evidence type="ECO:0000256" key="6">
    <source>
        <dbReference type="ARBA" id="ARBA00023125"/>
    </source>
</evidence>
<keyword evidence="6" id="KW-0238">DNA-binding</keyword>
<dbReference type="GO" id="GO:0016887">
    <property type="term" value="F:ATP hydrolysis activity"/>
    <property type="evidence" value="ECO:0007669"/>
    <property type="project" value="InterPro"/>
</dbReference>
<dbReference type="PANTHER" id="PTHR45797:SF1">
    <property type="entry name" value="HELICASE ARIP4"/>
    <property type="match status" value="1"/>
</dbReference>
<dbReference type="EMBL" id="KZ989142">
    <property type="protein sequence ID" value="RKP27860.1"/>
    <property type="molecule type" value="Genomic_DNA"/>
</dbReference>
<feature type="domain" description="SAM" evidence="9">
    <location>
        <begin position="63"/>
        <end position="130"/>
    </location>
</feature>
<dbReference type="Gene3D" id="1.10.150.50">
    <property type="entry name" value="Transcription Factor, Ets-1"/>
    <property type="match status" value="1"/>
</dbReference>
<dbReference type="SUPFAM" id="SSF47769">
    <property type="entry name" value="SAM/Pointed domain"/>
    <property type="match status" value="1"/>
</dbReference>
<dbReference type="InterPro" id="IPR056026">
    <property type="entry name" value="DUF7607"/>
</dbReference>
<dbReference type="Pfam" id="PF00176">
    <property type="entry name" value="SNF2-rel_dom"/>
    <property type="match status" value="1"/>
</dbReference>
<feature type="region of interest" description="Disordered" evidence="8">
    <location>
        <begin position="1"/>
        <end position="20"/>
    </location>
</feature>
<keyword evidence="5" id="KW-0067">ATP-binding</keyword>
<dbReference type="GO" id="GO:0005634">
    <property type="term" value="C:nucleus"/>
    <property type="evidence" value="ECO:0007669"/>
    <property type="project" value="UniProtKB-SubCell"/>
</dbReference>
<feature type="region of interest" description="Disordered" evidence="8">
    <location>
        <begin position="567"/>
        <end position="706"/>
    </location>
</feature>
<dbReference type="OrthoDB" id="2020972at2759"/>
<keyword evidence="7" id="KW-0539">Nucleus</keyword>
<evidence type="ECO:0000256" key="2">
    <source>
        <dbReference type="ARBA" id="ARBA00007025"/>
    </source>
</evidence>
<protein>
    <recommendedName>
        <fullName evidence="9">SAM domain-containing protein</fullName>
    </recommendedName>
</protein>
<evidence type="ECO:0000313" key="11">
    <source>
        <dbReference type="Proteomes" id="UP000278143"/>
    </source>
</evidence>
<name>A0A4P9Z801_9FUNG</name>
<keyword evidence="3" id="KW-0547">Nucleotide-binding</keyword>
<dbReference type="Gene3D" id="3.40.50.10810">
    <property type="entry name" value="Tandem AAA-ATPase domain"/>
    <property type="match status" value="1"/>
</dbReference>
<dbReference type="SUPFAM" id="SSF52540">
    <property type="entry name" value="P-loop containing nucleoside triphosphate hydrolases"/>
    <property type="match status" value="1"/>
</dbReference>
<dbReference type="SMART" id="SM00454">
    <property type="entry name" value="SAM"/>
    <property type="match status" value="1"/>
</dbReference>
<organism evidence="10 11">
    <name type="scientific">Syncephalis pseudoplumigaleata</name>
    <dbReference type="NCBI Taxonomy" id="1712513"/>
    <lineage>
        <taxon>Eukaryota</taxon>
        <taxon>Fungi</taxon>
        <taxon>Fungi incertae sedis</taxon>
        <taxon>Zoopagomycota</taxon>
        <taxon>Zoopagomycotina</taxon>
        <taxon>Zoopagomycetes</taxon>
        <taxon>Zoopagales</taxon>
        <taxon>Piptocephalidaceae</taxon>
        <taxon>Syncephalis</taxon>
    </lineage>
</organism>
<dbReference type="InterPro" id="IPR001660">
    <property type="entry name" value="SAM"/>
</dbReference>
<comment type="subcellular location">
    <subcellularLocation>
        <location evidence="1">Nucleus</location>
    </subcellularLocation>
</comment>
<gene>
    <name evidence="10" type="ORF">SYNPS1DRAFT_26501</name>
</gene>
<feature type="compositionally biased region" description="Low complexity" evidence="8">
    <location>
        <begin position="574"/>
        <end position="587"/>
    </location>
</feature>
<dbReference type="GO" id="GO:0003677">
    <property type="term" value="F:DNA binding"/>
    <property type="evidence" value="ECO:0007669"/>
    <property type="project" value="UniProtKB-KW"/>
</dbReference>
<feature type="compositionally biased region" description="Low complexity" evidence="8">
    <location>
        <begin position="133"/>
        <end position="152"/>
    </location>
</feature>
<keyword evidence="11" id="KW-1185">Reference proteome</keyword>
<evidence type="ECO:0000259" key="9">
    <source>
        <dbReference type="PROSITE" id="PS50105"/>
    </source>
</evidence>
<dbReference type="Proteomes" id="UP000278143">
    <property type="component" value="Unassembled WGS sequence"/>
</dbReference>
<proteinExistence type="inferred from homology"/>
<keyword evidence="4" id="KW-0378">Hydrolase</keyword>